<sequence length="109" mass="12370">MLYQGTSFSYLENTMKDIDYGLKISNYADIEIRASEADAQRMPDILTAVSTRSPTTVRYMLETDQYVGRLAQKSGNVRNVLTDEKGKAPSSLLNASMLQRTPYRFKCRC</sequence>
<evidence type="ECO:0000313" key="1">
    <source>
        <dbReference type="EMBL" id="CAG6453668.1"/>
    </source>
</evidence>
<dbReference type="AlphaFoldDB" id="A0A8D8AAY4"/>
<accession>A0A8D8AAY4</accession>
<dbReference type="EMBL" id="HBUE01023647">
    <property type="protein sequence ID" value="CAG6453667.1"/>
    <property type="molecule type" value="Transcribed_RNA"/>
</dbReference>
<name>A0A8D8AAY4_CULPI</name>
<proteinExistence type="predicted"/>
<organism evidence="1">
    <name type="scientific">Culex pipiens</name>
    <name type="common">House mosquito</name>
    <dbReference type="NCBI Taxonomy" id="7175"/>
    <lineage>
        <taxon>Eukaryota</taxon>
        <taxon>Metazoa</taxon>
        <taxon>Ecdysozoa</taxon>
        <taxon>Arthropoda</taxon>
        <taxon>Hexapoda</taxon>
        <taxon>Insecta</taxon>
        <taxon>Pterygota</taxon>
        <taxon>Neoptera</taxon>
        <taxon>Endopterygota</taxon>
        <taxon>Diptera</taxon>
        <taxon>Nematocera</taxon>
        <taxon>Culicoidea</taxon>
        <taxon>Culicidae</taxon>
        <taxon>Culicinae</taxon>
        <taxon>Culicini</taxon>
        <taxon>Culex</taxon>
        <taxon>Culex</taxon>
    </lineage>
</organism>
<reference evidence="1" key="1">
    <citation type="submission" date="2021-05" db="EMBL/GenBank/DDBJ databases">
        <authorList>
            <person name="Alioto T."/>
            <person name="Alioto T."/>
            <person name="Gomez Garrido J."/>
        </authorList>
    </citation>
    <scope>NUCLEOTIDE SEQUENCE</scope>
</reference>
<protein>
    <submittedName>
        <fullName evidence="1">(northern house mosquito) hypothetical protein</fullName>
    </submittedName>
</protein>
<dbReference type="EMBL" id="HBUE01023649">
    <property type="protein sequence ID" value="CAG6453668.1"/>
    <property type="molecule type" value="Transcribed_RNA"/>
</dbReference>